<evidence type="ECO:0000313" key="6">
    <source>
        <dbReference type="Proteomes" id="UP000242915"/>
    </source>
</evidence>
<dbReference type="CDD" id="cd06170">
    <property type="entry name" value="LuxR_C_like"/>
    <property type="match status" value="1"/>
</dbReference>
<organism evidence="5 6">
    <name type="scientific">Pseudomonas segetis</name>
    <dbReference type="NCBI Taxonomy" id="298908"/>
    <lineage>
        <taxon>Bacteria</taxon>
        <taxon>Pseudomonadati</taxon>
        <taxon>Pseudomonadota</taxon>
        <taxon>Gammaproteobacteria</taxon>
        <taxon>Pseudomonadales</taxon>
        <taxon>Pseudomonadaceae</taxon>
        <taxon>Pseudomonas</taxon>
    </lineage>
</organism>
<dbReference type="PROSITE" id="PS50043">
    <property type="entry name" value="HTH_LUXR_2"/>
    <property type="match status" value="1"/>
</dbReference>
<dbReference type="InterPro" id="IPR000792">
    <property type="entry name" value="Tscrpt_reg_LuxR_C"/>
</dbReference>
<evidence type="ECO:0000256" key="1">
    <source>
        <dbReference type="ARBA" id="ARBA00023125"/>
    </source>
</evidence>
<keyword evidence="1" id="KW-0238">DNA-binding</keyword>
<dbReference type="SUPFAM" id="SSF46894">
    <property type="entry name" value="C-terminal effector domain of the bipartite response regulators"/>
    <property type="match status" value="1"/>
</dbReference>
<sequence length="211" mass="23444">MSQAPHTLLLVDDHPMMRRGIRQLIELEDDLQVVAEASNGYDALLMAEQFKPDLILLDNNMPQLNGIETLKRLREAQYSGKVLMFTVSDAQEDVTDALRLQADGFLLKDMEPEQLIEQLRQALDGQLVISPALTLTLATALRPTPENNACNLTHREQQVLKMIASGMSNKKLGNKLGISEGTAKVHVKNILNKLGVSSRLEAAVWALEHDK</sequence>
<feature type="modified residue" description="4-aspartylphosphate" evidence="2">
    <location>
        <position position="58"/>
    </location>
</feature>
<evidence type="ECO:0000259" key="4">
    <source>
        <dbReference type="PROSITE" id="PS50110"/>
    </source>
</evidence>
<reference evidence="6" key="1">
    <citation type="submission" date="2017-06" db="EMBL/GenBank/DDBJ databases">
        <authorList>
            <person name="Varghese N."/>
            <person name="Submissions S."/>
        </authorList>
    </citation>
    <scope>NUCLEOTIDE SEQUENCE [LARGE SCALE GENOMIC DNA]</scope>
    <source>
        <strain evidence="6">CIP 108523</strain>
    </source>
</reference>
<dbReference type="GO" id="GO:0000160">
    <property type="term" value="P:phosphorelay signal transduction system"/>
    <property type="evidence" value="ECO:0007669"/>
    <property type="project" value="InterPro"/>
</dbReference>
<keyword evidence="2" id="KW-0597">Phosphoprotein</keyword>
<dbReference type="RefSeq" id="WP_089358693.1">
    <property type="nucleotide sequence ID" value="NZ_FZOG01000001.1"/>
</dbReference>
<dbReference type="Gene3D" id="3.40.50.2300">
    <property type="match status" value="1"/>
</dbReference>
<evidence type="ECO:0000256" key="2">
    <source>
        <dbReference type="PROSITE-ProRule" id="PRU00169"/>
    </source>
</evidence>
<dbReference type="InterPro" id="IPR016032">
    <property type="entry name" value="Sig_transdc_resp-reg_C-effctor"/>
</dbReference>
<dbReference type="PANTHER" id="PTHR43214">
    <property type="entry name" value="TWO-COMPONENT RESPONSE REGULATOR"/>
    <property type="match status" value="1"/>
</dbReference>
<evidence type="ECO:0000259" key="3">
    <source>
        <dbReference type="PROSITE" id="PS50043"/>
    </source>
</evidence>
<dbReference type="SUPFAM" id="SSF52172">
    <property type="entry name" value="CheY-like"/>
    <property type="match status" value="1"/>
</dbReference>
<dbReference type="GO" id="GO:0003677">
    <property type="term" value="F:DNA binding"/>
    <property type="evidence" value="ECO:0007669"/>
    <property type="project" value="UniProtKB-KW"/>
</dbReference>
<feature type="domain" description="Response regulatory" evidence="4">
    <location>
        <begin position="7"/>
        <end position="123"/>
    </location>
</feature>
<dbReference type="InterPro" id="IPR011006">
    <property type="entry name" value="CheY-like_superfamily"/>
</dbReference>
<dbReference type="PANTHER" id="PTHR43214:SF38">
    <property type="entry name" value="NITRATE_NITRITE RESPONSE REGULATOR PROTEIN NARL"/>
    <property type="match status" value="1"/>
</dbReference>
<dbReference type="PROSITE" id="PS50110">
    <property type="entry name" value="RESPONSE_REGULATORY"/>
    <property type="match status" value="1"/>
</dbReference>
<dbReference type="InterPro" id="IPR039420">
    <property type="entry name" value="WalR-like"/>
</dbReference>
<dbReference type="Pfam" id="PF00072">
    <property type="entry name" value="Response_reg"/>
    <property type="match status" value="1"/>
</dbReference>
<dbReference type="InterPro" id="IPR001789">
    <property type="entry name" value="Sig_transdc_resp-reg_receiver"/>
</dbReference>
<dbReference type="PRINTS" id="PR00038">
    <property type="entry name" value="HTHLUXR"/>
</dbReference>
<evidence type="ECO:0000313" key="5">
    <source>
        <dbReference type="EMBL" id="SNR84147.1"/>
    </source>
</evidence>
<feature type="domain" description="HTH luxR-type" evidence="3">
    <location>
        <begin position="145"/>
        <end position="210"/>
    </location>
</feature>
<protein>
    <submittedName>
        <fullName evidence="5">Two component transcriptional regulator, LuxR family</fullName>
    </submittedName>
</protein>
<accession>A0A238ZLA6</accession>
<dbReference type="GO" id="GO:0006355">
    <property type="term" value="P:regulation of DNA-templated transcription"/>
    <property type="evidence" value="ECO:0007669"/>
    <property type="project" value="InterPro"/>
</dbReference>
<dbReference type="SMART" id="SM00448">
    <property type="entry name" value="REC"/>
    <property type="match status" value="1"/>
</dbReference>
<dbReference type="Pfam" id="PF00196">
    <property type="entry name" value="GerE"/>
    <property type="match status" value="1"/>
</dbReference>
<name>A0A238ZLA6_9PSED</name>
<dbReference type="NCBIfam" id="NF007935">
    <property type="entry name" value="PRK10651.1"/>
    <property type="match status" value="1"/>
</dbReference>
<dbReference type="Proteomes" id="UP000242915">
    <property type="component" value="Unassembled WGS sequence"/>
</dbReference>
<gene>
    <name evidence="5" type="ORF">SAMN05216255_0515</name>
</gene>
<dbReference type="SMART" id="SM00421">
    <property type="entry name" value="HTH_LUXR"/>
    <property type="match status" value="1"/>
</dbReference>
<dbReference type="EMBL" id="FZOG01000001">
    <property type="protein sequence ID" value="SNR84147.1"/>
    <property type="molecule type" value="Genomic_DNA"/>
</dbReference>
<proteinExistence type="predicted"/>
<keyword evidence="6" id="KW-1185">Reference proteome</keyword>
<dbReference type="AlphaFoldDB" id="A0A238ZLA6"/>